<evidence type="ECO:0000259" key="2">
    <source>
        <dbReference type="Pfam" id="PF25134"/>
    </source>
</evidence>
<dbReference type="InterPro" id="IPR046582">
    <property type="entry name" value="DUF6630"/>
</dbReference>
<feature type="domain" description="DUF7821" evidence="2">
    <location>
        <begin position="23"/>
        <end position="198"/>
    </location>
</feature>
<evidence type="ECO:0000313" key="3">
    <source>
        <dbReference type="EMBL" id="QSW87517.1"/>
    </source>
</evidence>
<evidence type="ECO:0000259" key="1">
    <source>
        <dbReference type="Pfam" id="PF20335"/>
    </source>
</evidence>
<keyword evidence="4" id="KW-1185">Reference proteome</keyword>
<dbReference type="Pfam" id="PF25134">
    <property type="entry name" value="DUF7821"/>
    <property type="match status" value="1"/>
</dbReference>
<accession>A0ABX7Q993</accession>
<feature type="domain" description="DUF6630" evidence="1">
    <location>
        <begin position="222"/>
        <end position="359"/>
    </location>
</feature>
<dbReference type="Pfam" id="PF20335">
    <property type="entry name" value="DUF6630"/>
    <property type="match status" value="1"/>
</dbReference>
<dbReference type="InterPro" id="IPR056723">
    <property type="entry name" value="DUF7821"/>
</dbReference>
<reference evidence="3 4" key="1">
    <citation type="submission" date="2021-03" db="EMBL/GenBank/DDBJ databases">
        <title>Flavobacterium kribbensis sp. nov, an endophytic bacteria, isolated from soybean.</title>
        <authorList>
            <person name="Lee J."/>
            <person name="Seo J."/>
        </authorList>
    </citation>
    <scope>NUCLEOTIDE SEQUENCE [LARGE SCALE GENOMIC DNA]</scope>
    <source>
        <strain evidence="3 4">BB8</strain>
    </source>
</reference>
<dbReference type="RefSeq" id="WP_207294745.1">
    <property type="nucleotide sequence ID" value="NZ_CP071448.1"/>
</dbReference>
<dbReference type="EMBL" id="CP071448">
    <property type="protein sequence ID" value="QSW87517.1"/>
    <property type="molecule type" value="Genomic_DNA"/>
</dbReference>
<sequence length="362" mass="42677">MKNFFSNLFNRKNDPKSIISFDVIDPIYSYLYNQQGSLEFKVKGIQDHVWVNLFYFPGSFDHDEAKQEIKKAGFSNSYEVLNELYKKANIATLTPELIAEGLEYDYIHIQFYSEPTKEAKQYFKRTMNNFVILFCCSNSLEINDFKILYSSAHFTDYTKGILDTELLDFNNPKNETQEIAVKDFKIVLQGICQYLNIEIPETVELPSSENLVQIEEVTKETFKELITLISRGNIEEDKLKEQSENLFQNFLKPDEDYYEVIEAHYEFFELIDAWNSDWKFDPEDAEYFISNLIGADWSFDYPEETYSHDLFPYIQTALQDLNLELMSYDTKGDNYLFFLAHKKDVGRILELSELTKIEVQKM</sequence>
<evidence type="ECO:0008006" key="5">
    <source>
        <dbReference type="Google" id="ProtNLM"/>
    </source>
</evidence>
<name>A0ABX7Q993_9FLAO</name>
<organism evidence="3 4">
    <name type="scientific">Flavobacterium endoglycinae</name>
    <dbReference type="NCBI Taxonomy" id="2816357"/>
    <lineage>
        <taxon>Bacteria</taxon>
        <taxon>Pseudomonadati</taxon>
        <taxon>Bacteroidota</taxon>
        <taxon>Flavobacteriia</taxon>
        <taxon>Flavobacteriales</taxon>
        <taxon>Flavobacteriaceae</taxon>
        <taxon>Flavobacterium</taxon>
    </lineage>
</organism>
<dbReference type="Proteomes" id="UP000663440">
    <property type="component" value="Chromosome"/>
</dbReference>
<evidence type="ECO:0000313" key="4">
    <source>
        <dbReference type="Proteomes" id="UP000663440"/>
    </source>
</evidence>
<protein>
    <recommendedName>
        <fullName evidence="5">DUF4303 domain-containing protein</fullName>
    </recommendedName>
</protein>
<proteinExistence type="predicted"/>
<gene>
    <name evidence="3" type="ORF">J0383_14615</name>
</gene>